<reference evidence="8 9" key="1">
    <citation type="submission" date="2013-04" db="EMBL/GenBank/DDBJ databases">
        <title>Draft genome of the heavy metal tolerant bacterium Lysinibacillus sphaericus strain OT4b.31.</title>
        <authorList>
            <person name="Pena-Montenegro T.D."/>
            <person name="Dussan J."/>
        </authorList>
    </citation>
    <scope>NUCLEOTIDE SEQUENCE [LARGE SCALE GENOMIC DNA]</scope>
    <source>
        <strain evidence="8 9">OT4b.31</strain>
    </source>
</reference>
<dbReference type="Proteomes" id="UP000013911">
    <property type="component" value="Unassembled WGS sequence"/>
</dbReference>
<organism evidence="8 9">
    <name type="scientific">Lysinibacillus sphaericus OT4b.31</name>
    <dbReference type="NCBI Taxonomy" id="1285586"/>
    <lineage>
        <taxon>Bacteria</taxon>
        <taxon>Bacillati</taxon>
        <taxon>Bacillota</taxon>
        <taxon>Bacilli</taxon>
        <taxon>Bacillales</taxon>
        <taxon>Bacillaceae</taxon>
        <taxon>Lysinibacillus</taxon>
    </lineage>
</organism>
<comment type="catalytic activity">
    <reaction evidence="1">
        <text>ATP + protein L-histidine = ADP + protein N-phospho-L-histidine.</text>
        <dbReference type="EC" id="2.7.13.3"/>
    </reaction>
</comment>
<feature type="transmembrane region" description="Helical" evidence="6">
    <location>
        <begin position="20"/>
        <end position="44"/>
    </location>
</feature>
<dbReference type="HOGENOM" id="CLU_000445_20_8_9"/>
<feature type="domain" description="Histidine kinase/HSP90-like ATPase" evidence="7">
    <location>
        <begin position="226"/>
        <end position="316"/>
    </location>
</feature>
<keyword evidence="4" id="KW-0418">Kinase</keyword>
<evidence type="ECO:0000256" key="2">
    <source>
        <dbReference type="ARBA" id="ARBA00012438"/>
    </source>
</evidence>
<dbReference type="PANTHER" id="PTHR24421">
    <property type="entry name" value="NITRATE/NITRITE SENSOR PROTEIN NARX-RELATED"/>
    <property type="match status" value="1"/>
</dbReference>
<dbReference type="Pfam" id="PF07730">
    <property type="entry name" value="HisKA_3"/>
    <property type="match status" value="1"/>
</dbReference>
<evidence type="ECO:0000256" key="1">
    <source>
        <dbReference type="ARBA" id="ARBA00000085"/>
    </source>
</evidence>
<name>R7ZDG2_LYSSH</name>
<dbReference type="PATRIC" id="fig|1285586.5.peg.2567"/>
<dbReference type="CDD" id="cd16917">
    <property type="entry name" value="HATPase_UhpB-NarQ-NarX-like"/>
    <property type="match status" value="1"/>
</dbReference>
<dbReference type="InterPro" id="IPR050482">
    <property type="entry name" value="Sensor_HK_TwoCompSys"/>
</dbReference>
<proteinExistence type="predicted"/>
<evidence type="ECO:0000256" key="6">
    <source>
        <dbReference type="SAM" id="Phobius"/>
    </source>
</evidence>
<evidence type="ECO:0000259" key="7">
    <source>
        <dbReference type="SMART" id="SM00387"/>
    </source>
</evidence>
<keyword evidence="6" id="KW-0812">Transmembrane</keyword>
<keyword evidence="3" id="KW-0808">Transferase</keyword>
<dbReference type="AlphaFoldDB" id="R7ZDG2"/>
<dbReference type="InterPro" id="IPR036890">
    <property type="entry name" value="HATPase_C_sf"/>
</dbReference>
<feature type="transmembrane region" description="Helical" evidence="6">
    <location>
        <begin position="87"/>
        <end position="105"/>
    </location>
</feature>
<evidence type="ECO:0000256" key="4">
    <source>
        <dbReference type="ARBA" id="ARBA00022777"/>
    </source>
</evidence>
<dbReference type="GO" id="GO:0046983">
    <property type="term" value="F:protein dimerization activity"/>
    <property type="evidence" value="ECO:0007669"/>
    <property type="project" value="InterPro"/>
</dbReference>
<comment type="caution">
    <text evidence="8">The sequence shown here is derived from an EMBL/GenBank/DDBJ whole genome shotgun (WGS) entry which is preliminary data.</text>
</comment>
<dbReference type="SUPFAM" id="SSF55874">
    <property type="entry name" value="ATPase domain of HSP90 chaperone/DNA topoisomerase II/histidine kinase"/>
    <property type="match status" value="1"/>
</dbReference>
<dbReference type="InterPro" id="IPR011712">
    <property type="entry name" value="Sig_transdc_His_kin_sub3_dim/P"/>
</dbReference>
<protein>
    <recommendedName>
        <fullName evidence="2">histidine kinase</fullName>
        <ecNumber evidence="2">2.7.13.3</ecNumber>
    </recommendedName>
</protein>
<keyword evidence="6" id="KW-0472">Membrane</keyword>
<dbReference type="Gene3D" id="1.20.5.1930">
    <property type="match status" value="1"/>
</dbReference>
<evidence type="ECO:0000313" key="8">
    <source>
        <dbReference type="EMBL" id="EON72123.1"/>
    </source>
</evidence>
<dbReference type="PANTHER" id="PTHR24421:SF63">
    <property type="entry name" value="SENSOR HISTIDINE KINASE DESK"/>
    <property type="match status" value="1"/>
</dbReference>
<dbReference type="GO" id="GO:0016020">
    <property type="term" value="C:membrane"/>
    <property type="evidence" value="ECO:0007669"/>
    <property type="project" value="InterPro"/>
</dbReference>
<accession>R7ZDG2</accession>
<keyword evidence="5" id="KW-0902">Two-component regulatory system</keyword>
<gene>
    <name evidence="8" type="ORF">H131_12593</name>
</gene>
<dbReference type="Gene3D" id="3.30.565.10">
    <property type="entry name" value="Histidine kinase-like ATPase, C-terminal domain"/>
    <property type="match status" value="1"/>
</dbReference>
<dbReference type="InterPro" id="IPR003594">
    <property type="entry name" value="HATPase_dom"/>
</dbReference>
<dbReference type="EC" id="2.7.13.3" evidence="2"/>
<evidence type="ECO:0000313" key="9">
    <source>
        <dbReference type="Proteomes" id="UP000013911"/>
    </source>
</evidence>
<dbReference type="SMART" id="SM00387">
    <property type="entry name" value="HATPase_c"/>
    <property type="match status" value="1"/>
</dbReference>
<evidence type="ECO:0000256" key="5">
    <source>
        <dbReference type="ARBA" id="ARBA00023012"/>
    </source>
</evidence>
<feature type="transmembrane region" description="Helical" evidence="6">
    <location>
        <begin position="56"/>
        <end position="75"/>
    </location>
</feature>
<dbReference type="Pfam" id="PF02518">
    <property type="entry name" value="HATPase_c"/>
    <property type="match status" value="1"/>
</dbReference>
<keyword evidence="6" id="KW-1133">Transmembrane helix</keyword>
<sequence length="323" mass="36670">MLTAFYFALWYKDWRLHLAALTGFFLITILGIYEGSIMLIFGFSFADLVGRAKVKWHIASAMLAIALMFIVVLWVETGELFKIDDPVILPIMMIQLVFPVLIYYVEKAKNLKVELATVNTQLVKQHERQRIARDLHDTIGHTLTMIKLKTELTTKLVDKDSSRVKDELQDILATTRTALKQVRKLVSDMNFISLESELLHCEKLLQSADIDIKMTNKCPKILLSSVEETMLALCVREATTNILKHSQAKSCIVEIDYSDHIYQLDILDNGIGLKNQGLGNGISSMKERMTILQGTATIDNFSHGGTIVSLKLPFQHYRKEPIK</sequence>
<dbReference type="GO" id="GO:0000155">
    <property type="term" value="F:phosphorelay sensor kinase activity"/>
    <property type="evidence" value="ECO:0007669"/>
    <property type="project" value="InterPro"/>
</dbReference>
<evidence type="ECO:0000256" key="3">
    <source>
        <dbReference type="ARBA" id="ARBA00022679"/>
    </source>
</evidence>
<dbReference type="EMBL" id="AQPX01000019">
    <property type="protein sequence ID" value="EON72123.1"/>
    <property type="molecule type" value="Genomic_DNA"/>
</dbReference>
<dbReference type="eggNOG" id="COG4585">
    <property type="taxonomic scope" value="Bacteria"/>
</dbReference>